<proteinExistence type="predicted"/>
<sequence length="73" mass="8268">KLHGGQHLAWTYYQPRGPKFQNDYEVDSQNALYNDRAPSGALFGIEAPIRSQYDMGNANKKGNIFLKVVYSMS</sequence>
<name>A0A392NWK3_9FABA</name>
<keyword evidence="2" id="KW-1185">Reference proteome</keyword>
<dbReference type="EMBL" id="LXQA010052685">
    <property type="protein sequence ID" value="MCI03590.1"/>
    <property type="molecule type" value="Genomic_DNA"/>
</dbReference>
<organism evidence="1 2">
    <name type="scientific">Trifolium medium</name>
    <dbReference type="NCBI Taxonomy" id="97028"/>
    <lineage>
        <taxon>Eukaryota</taxon>
        <taxon>Viridiplantae</taxon>
        <taxon>Streptophyta</taxon>
        <taxon>Embryophyta</taxon>
        <taxon>Tracheophyta</taxon>
        <taxon>Spermatophyta</taxon>
        <taxon>Magnoliopsida</taxon>
        <taxon>eudicotyledons</taxon>
        <taxon>Gunneridae</taxon>
        <taxon>Pentapetalae</taxon>
        <taxon>rosids</taxon>
        <taxon>fabids</taxon>
        <taxon>Fabales</taxon>
        <taxon>Fabaceae</taxon>
        <taxon>Papilionoideae</taxon>
        <taxon>50 kb inversion clade</taxon>
        <taxon>NPAAA clade</taxon>
        <taxon>Hologalegina</taxon>
        <taxon>IRL clade</taxon>
        <taxon>Trifolieae</taxon>
        <taxon>Trifolium</taxon>
    </lineage>
</organism>
<dbReference type="Proteomes" id="UP000265520">
    <property type="component" value="Unassembled WGS sequence"/>
</dbReference>
<reference evidence="1 2" key="1">
    <citation type="journal article" date="2018" name="Front. Plant Sci.">
        <title>Red Clover (Trifolium pratense) and Zigzag Clover (T. medium) - A Picture of Genomic Similarities and Differences.</title>
        <authorList>
            <person name="Dluhosova J."/>
            <person name="Istvanek J."/>
            <person name="Nedelnik J."/>
            <person name="Repkova J."/>
        </authorList>
    </citation>
    <scope>NUCLEOTIDE SEQUENCE [LARGE SCALE GENOMIC DNA]</scope>
    <source>
        <strain evidence="2">cv. 10/8</strain>
        <tissue evidence="1">Leaf</tissue>
    </source>
</reference>
<dbReference type="AlphaFoldDB" id="A0A392NWK3"/>
<comment type="caution">
    <text evidence="1">The sequence shown here is derived from an EMBL/GenBank/DDBJ whole genome shotgun (WGS) entry which is preliminary data.</text>
</comment>
<evidence type="ECO:0000313" key="2">
    <source>
        <dbReference type="Proteomes" id="UP000265520"/>
    </source>
</evidence>
<accession>A0A392NWK3</accession>
<feature type="non-terminal residue" evidence="1">
    <location>
        <position position="1"/>
    </location>
</feature>
<evidence type="ECO:0000313" key="1">
    <source>
        <dbReference type="EMBL" id="MCI03590.1"/>
    </source>
</evidence>
<protein>
    <submittedName>
        <fullName evidence="1">Uncharacterized protein</fullName>
    </submittedName>
</protein>